<evidence type="ECO:0000313" key="1">
    <source>
        <dbReference type="EMBL" id="CAI2371260.1"/>
    </source>
</evidence>
<gene>
    <name evidence="1" type="ORF">ECRASSUSDP1_LOCUS12580</name>
</gene>
<evidence type="ECO:0000313" key="2">
    <source>
        <dbReference type="Proteomes" id="UP001295684"/>
    </source>
</evidence>
<proteinExistence type="predicted"/>
<dbReference type="EMBL" id="CAMPGE010012491">
    <property type="protein sequence ID" value="CAI2371260.1"/>
    <property type="molecule type" value="Genomic_DNA"/>
</dbReference>
<comment type="caution">
    <text evidence="1">The sequence shown here is derived from an EMBL/GenBank/DDBJ whole genome shotgun (WGS) entry which is preliminary data.</text>
</comment>
<organism evidence="1 2">
    <name type="scientific">Euplotes crassus</name>
    <dbReference type="NCBI Taxonomy" id="5936"/>
    <lineage>
        <taxon>Eukaryota</taxon>
        <taxon>Sar</taxon>
        <taxon>Alveolata</taxon>
        <taxon>Ciliophora</taxon>
        <taxon>Intramacronucleata</taxon>
        <taxon>Spirotrichea</taxon>
        <taxon>Hypotrichia</taxon>
        <taxon>Euplotida</taxon>
        <taxon>Euplotidae</taxon>
        <taxon>Moneuplotes</taxon>
    </lineage>
</organism>
<protein>
    <submittedName>
        <fullName evidence="1">Uncharacterized protein</fullName>
    </submittedName>
</protein>
<accession>A0AAD1XE54</accession>
<reference evidence="1" key="1">
    <citation type="submission" date="2023-07" db="EMBL/GenBank/DDBJ databases">
        <authorList>
            <consortium name="AG Swart"/>
            <person name="Singh M."/>
            <person name="Singh A."/>
            <person name="Seah K."/>
            <person name="Emmerich C."/>
        </authorList>
    </citation>
    <scope>NUCLEOTIDE SEQUENCE</scope>
    <source>
        <strain evidence="1">DP1</strain>
    </source>
</reference>
<dbReference type="Proteomes" id="UP001295684">
    <property type="component" value="Unassembled WGS sequence"/>
</dbReference>
<sequence>MHSDDLISYFCCSWKLIKRRIRCNQETSKLNLTSTFPQDLEGKILRNLAKSRIIEYFIP</sequence>
<dbReference type="AlphaFoldDB" id="A0AAD1XE54"/>
<keyword evidence="2" id="KW-1185">Reference proteome</keyword>
<name>A0AAD1XE54_EUPCR</name>